<dbReference type="PANTHER" id="PTHR37308:SF1">
    <property type="entry name" value="POLYPRENYL-PHOSPHATE TRANSPORTER"/>
    <property type="match status" value="1"/>
</dbReference>
<organism evidence="3 4">
    <name type="scientific">Isoptericola chiayiensis</name>
    <dbReference type="NCBI Taxonomy" id="579446"/>
    <lineage>
        <taxon>Bacteria</taxon>
        <taxon>Bacillati</taxon>
        <taxon>Actinomycetota</taxon>
        <taxon>Actinomycetes</taxon>
        <taxon>Micrococcales</taxon>
        <taxon>Promicromonosporaceae</taxon>
        <taxon>Isoptericola</taxon>
    </lineage>
</organism>
<feature type="transmembrane region" description="Helical" evidence="2">
    <location>
        <begin position="183"/>
        <end position="202"/>
    </location>
</feature>
<dbReference type="InterPro" id="IPR007163">
    <property type="entry name" value="VCA0040-like"/>
</dbReference>
<dbReference type="Pfam" id="PF04018">
    <property type="entry name" value="VCA0040-like"/>
    <property type="match status" value="1"/>
</dbReference>
<evidence type="ECO:0000313" key="3">
    <source>
        <dbReference type="EMBL" id="GAA4723824.1"/>
    </source>
</evidence>
<reference evidence="4" key="1">
    <citation type="journal article" date="2019" name="Int. J. Syst. Evol. Microbiol.">
        <title>The Global Catalogue of Microorganisms (GCM) 10K type strain sequencing project: providing services to taxonomists for standard genome sequencing and annotation.</title>
        <authorList>
            <consortium name="The Broad Institute Genomics Platform"/>
            <consortium name="The Broad Institute Genome Sequencing Center for Infectious Disease"/>
            <person name="Wu L."/>
            <person name="Ma J."/>
        </authorList>
    </citation>
    <scope>NUCLEOTIDE SEQUENCE [LARGE SCALE GENOMIC DNA]</scope>
    <source>
        <strain evidence="4">JCM 18063</strain>
    </source>
</reference>
<accession>A0ABP8Y952</accession>
<feature type="transmembrane region" description="Helical" evidence="2">
    <location>
        <begin position="315"/>
        <end position="338"/>
    </location>
</feature>
<feature type="transmembrane region" description="Helical" evidence="2">
    <location>
        <begin position="253"/>
        <end position="277"/>
    </location>
</feature>
<protein>
    <recommendedName>
        <fullName evidence="5">DUF368 domain-containing protein</fullName>
    </recommendedName>
</protein>
<gene>
    <name evidence="3" type="ORF">GCM10023216_11910</name>
</gene>
<keyword evidence="2" id="KW-0472">Membrane</keyword>
<evidence type="ECO:0000313" key="4">
    <source>
        <dbReference type="Proteomes" id="UP001500956"/>
    </source>
</evidence>
<dbReference type="EMBL" id="BAABID010000006">
    <property type="protein sequence ID" value="GAA4723824.1"/>
    <property type="molecule type" value="Genomic_DNA"/>
</dbReference>
<evidence type="ECO:0008006" key="5">
    <source>
        <dbReference type="Google" id="ProtNLM"/>
    </source>
</evidence>
<dbReference type="PANTHER" id="PTHR37308">
    <property type="entry name" value="INTEGRAL MEMBRANE PROTEIN"/>
    <property type="match status" value="1"/>
</dbReference>
<feature type="region of interest" description="Disordered" evidence="1">
    <location>
        <begin position="25"/>
        <end position="50"/>
    </location>
</feature>
<keyword evidence="2" id="KW-1133">Transmembrane helix</keyword>
<feature type="transmembrane region" description="Helical" evidence="2">
    <location>
        <begin position="125"/>
        <end position="147"/>
    </location>
</feature>
<dbReference type="Proteomes" id="UP001500956">
    <property type="component" value="Unassembled WGS sequence"/>
</dbReference>
<comment type="caution">
    <text evidence="3">The sequence shown here is derived from an EMBL/GenBank/DDBJ whole genome shotgun (WGS) entry which is preliminary data.</text>
</comment>
<keyword evidence="2" id="KW-0812">Transmembrane</keyword>
<feature type="transmembrane region" description="Helical" evidence="2">
    <location>
        <begin position="208"/>
        <end position="241"/>
    </location>
</feature>
<proteinExistence type="predicted"/>
<name>A0ABP8Y952_9MICO</name>
<keyword evidence="4" id="KW-1185">Reference proteome</keyword>
<evidence type="ECO:0000256" key="2">
    <source>
        <dbReference type="SAM" id="Phobius"/>
    </source>
</evidence>
<feature type="transmembrane region" description="Helical" evidence="2">
    <location>
        <begin position="153"/>
        <end position="171"/>
    </location>
</feature>
<evidence type="ECO:0000256" key="1">
    <source>
        <dbReference type="SAM" id="MobiDB-lite"/>
    </source>
</evidence>
<sequence length="346" mass="36267">MSVSQHSIVREVMAPTVARRLRRVTDQPHEPTTDTGAIHRHAAPRPGTPWRAAPGLAVRGGLVGMAESVPGISGGTVALITGLYDRLLGAANQVVHAGRELVQGVVQRRGLRPAARALRAVDWRFLVPVIAGMAVVLLVSLNTIAPLLEEHPVPVRSVFFGMIAVSVLVPLRMMPRRFRPADAALLVAAAVIGFFLVGLPPAEATDPSLWYVAGAAAIAINALVLPGVSGSTLLVVMGLYVPVQQAIEDRDLAFVGAFALGAIVGLASFVKLLHWLLEHRRQGTMAVLAGLMIGSLRALWPWQDADGGLLAPPDAGSVLGPVLLALAGAAVVGAAIWWESSRTADA</sequence>